<gene>
    <name evidence="5" type="ORF">SAMN05216214_11396</name>
</gene>
<keyword evidence="3" id="KW-1133">Transmembrane helix</keyword>
<comment type="subcellular location">
    <subcellularLocation>
        <location evidence="1">Membrane</location>
    </subcellularLocation>
</comment>
<dbReference type="InterPro" id="IPR001129">
    <property type="entry name" value="Membr-assoc_MAPEG"/>
</dbReference>
<keyword evidence="4" id="KW-0472">Membrane</keyword>
<dbReference type="Pfam" id="PF01124">
    <property type="entry name" value="MAPEG"/>
    <property type="match status" value="1"/>
</dbReference>
<dbReference type="GO" id="GO:0016020">
    <property type="term" value="C:membrane"/>
    <property type="evidence" value="ECO:0007669"/>
    <property type="project" value="UniProtKB-SubCell"/>
</dbReference>
<dbReference type="AlphaFoldDB" id="A0A1H7QW83"/>
<organism evidence="5 6">
    <name type="scientific">Atopomonas hussainii</name>
    <dbReference type="NCBI Taxonomy" id="1429083"/>
    <lineage>
        <taxon>Bacteria</taxon>
        <taxon>Pseudomonadati</taxon>
        <taxon>Pseudomonadota</taxon>
        <taxon>Gammaproteobacteria</taxon>
        <taxon>Pseudomonadales</taxon>
        <taxon>Pseudomonadaceae</taxon>
        <taxon>Atopomonas</taxon>
    </lineage>
</organism>
<name>A0A1H7QW83_9GAMM</name>
<evidence type="ECO:0000256" key="1">
    <source>
        <dbReference type="ARBA" id="ARBA00004370"/>
    </source>
</evidence>
<accession>A0A1H7QW83</accession>
<evidence type="ECO:0000256" key="4">
    <source>
        <dbReference type="ARBA" id="ARBA00023136"/>
    </source>
</evidence>
<evidence type="ECO:0000313" key="5">
    <source>
        <dbReference type="EMBL" id="SEL52246.1"/>
    </source>
</evidence>
<evidence type="ECO:0000256" key="3">
    <source>
        <dbReference type="ARBA" id="ARBA00022989"/>
    </source>
</evidence>
<dbReference type="Gene3D" id="1.20.120.550">
    <property type="entry name" value="Membrane associated eicosanoid/glutathione metabolism-like domain"/>
    <property type="match status" value="1"/>
</dbReference>
<reference evidence="5 6" key="1">
    <citation type="submission" date="2016-10" db="EMBL/GenBank/DDBJ databases">
        <authorList>
            <person name="de Groot N.N."/>
        </authorList>
    </citation>
    <scope>NUCLEOTIDE SEQUENCE [LARGE SCALE GENOMIC DNA]</scope>
    <source>
        <strain evidence="5 6">JCM 19513</strain>
    </source>
</reference>
<keyword evidence="6" id="KW-1185">Reference proteome</keyword>
<keyword evidence="2" id="KW-0812">Transmembrane</keyword>
<dbReference type="Proteomes" id="UP000185766">
    <property type="component" value="Unassembled WGS sequence"/>
</dbReference>
<dbReference type="SUPFAM" id="SSF161084">
    <property type="entry name" value="MAPEG domain-like"/>
    <property type="match status" value="1"/>
</dbReference>
<protein>
    <submittedName>
        <fullName evidence="5">MAPEG family protein</fullName>
    </submittedName>
</protein>
<dbReference type="EMBL" id="FOAS01000013">
    <property type="protein sequence ID" value="SEL52246.1"/>
    <property type="molecule type" value="Genomic_DNA"/>
</dbReference>
<dbReference type="RefSeq" id="WP_074869481.1">
    <property type="nucleotide sequence ID" value="NZ_FOAS01000013.1"/>
</dbReference>
<dbReference type="InterPro" id="IPR023352">
    <property type="entry name" value="MAPEG-like_dom_sf"/>
</dbReference>
<evidence type="ECO:0000313" key="6">
    <source>
        <dbReference type="Proteomes" id="UP000185766"/>
    </source>
</evidence>
<evidence type="ECO:0000256" key="2">
    <source>
        <dbReference type="ARBA" id="ARBA00022692"/>
    </source>
</evidence>
<proteinExistence type="predicted"/>
<dbReference type="STRING" id="1429083.GCA_001885685_03305"/>
<sequence length="139" mass="14934">MTLTPSALALLGLCAWPLLLALLMESYRAFYVFTGKIAINGFAADGSNSPDAFGKRLVRAHANCYENLPMLGGVLLYAIVAEQTAMTDPLAYALLAARVVQSVIHLLSTSPLAVWVRFLAYSAQVGITLYWIGLLSGLL</sequence>